<keyword evidence="2" id="KW-0813">Transport</keyword>
<feature type="compositionally biased region" description="Acidic residues" evidence="5">
    <location>
        <begin position="196"/>
        <end position="205"/>
    </location>
</feature>
<comment type="subcellular location">
    <subcellularLocation>
        <location evidence="1">Nucleus</location>
        <location evidence="1">Nuclear pore complex</location>
    </subcellularLocation>
</comment>
<name>A0A8T2YLS7_POPDE</name>
<evidence type="ECO:0000313" key="7">
    <source>
        <dbReference type="EMBL" id="KAH8505952.1"/>
    </source>
</evidence>
<dbReference type="Pfam" id="PF00638">
    <property type="entry name" value="Ran_BP1"/>
    <property type="match status" value="1"/>
</dbReference>
<evidence type="ECO:0000256" key="1">
    <source>
        <dbReference type="ARBA" id="ARBA00004567"/>
    </source>
</evidence>
<gene>
    <name evidence="7" type="ORF">H0E87_012966</name>
</gene>
<sequence length="205" mass="23189">MTSTSISSVASEPEHNTKSRELEEERTQLKQELPTMRIPELRKAKLYRFDKEGSQWKERGVGTVKLLKHKESAKVRLVFRQSKTLMICANHLVLPTINVQEHHGNDKSCLWHAADFADGELKDELFCIRFPSVENCKTFKETVEEVAESQGKKEESKDAAGLLEKLSVGDSKTEEKEKQAKELSQTVADKAKEDGEKEDEPASST</sequence>
<dbReference type="SUPFAM" id="SSF50729">
    <property type="entry name" value="PH domain-like"/>
    <property type="match status" value="1"/>
</dbReference>
<keyword evidence="4" id="KW-0653">Protein transport</keyword>
<evidence type="ECO:0000259" key="6">
    <source>
        <dbReference type="PROSITE" id="PS50196"/>
    </source>
</evidence>
<dbReference type="GO" id="GO:0005643">
    <property type="term" value="C:nuclear pore"/>
    <property type="evidence" value="ECO:0007669"/>
    <property type="project" value="UniProtKB-SubCell"/>
</dbReference>
<keyword evidence="2" id="KW-0509">mRNA transport</keyword>
<protein>
    <recommendedName>
        <fullName evidence="6">RanBD1 domain-containing protein</fullName>
    </recommendedName>
</protein>
<dbReference type="InterPro" id="IPR045255">
    <property type="entry name" value="RanBP1-like"/>
</dbReference>
<feature type="domain" description="RanBD1" evidence="6">
    <location>
        <begin position="15"/>
        <end position="152"/>
    </location>
</feature>
<feature type="region of interest" description="Disordered" evidence="5">
    <location>
        <begin position="1"/>
        <end position="32"/>
    </location>
</feature>
<feature type="compositionally biased region" description="Basic and acidic residues" evidence="5">
    <location>
        <begin position="12"/>
        <end position="29"/>
    </location>
</feature>
<keyword evidence="4" id="KW-0539">Nucleus</keyword>
<evidence type="ECO:0000313" key="8">
    <source>
        <dbReference type="Proteomes" id="UP000807159"/>
    </source>
</evidence>
<dbReference type="PANTHER" id="PTHR23138">
    <property type="entry name" value="RAN BINDING PROTEIN"/>
    <property type="match status" value="1"/>
</dbReference>
<reference evidence="7" key="1">
    <citation type="journal article" date="2021" name="J. Hered.">
        <title>Genome Assembly of Salicaceae Populus deltoides (Eastern Cottonwood) I-69 Based on Nanopore Sequencing and Hi-C Technologies.</title>
        <authorList>
            <person name="Bai S."/>
            <person name="Wu H."/>
            <person name="Zhang J."/>
            <person name="Pan Z."/>
            <person name="Zhao W."/>
            <person name="Li Z."/>
            <person name="Tong C."/>
        </authorList>
    </citation>
    <scope>NUCLEOTIDE SEQUENCE</scope>
    <source>
        <tissue evidence="7">Leaf</tissue>
    </source>
</reference>
<dbReference type="GO" id="GO:0005096">
    <property type="term" value="F:GTPase activator activity"/>
    <property type="evidence" value="ECO:0007669"/>
    <property type="project" value="TreeGrafter"/>
</dbReference>
<dbReference type="Gene3D" id="2.30.29.30">
    <property type="entry name" value="Pleckstrin-homology domain (PH domain)/Phosphotyrosine-binding domain (PTB)"/>
    <property type="match status" value="1"/>
</dbReference>
<dbReference type="PANTHER" id="PTHR23138:SF170">
    <property type="entry name" value="RANBD1 DOMAIN-CONTAINING PROTEIN"/>
    <property type="match status" value="1"/>
</dbReference>
<dbReference type="PROSITE" id="PS50196">
    <property type="entry name" value="RANBD1"/>
    <property type="match status" value="1"/>
</dbReference>
<keyword evidence="8" id="KW-1185">Reference proteome</keyword>
<comment type="caution">
    <text evidence="7">The sequence shown here is derived from an EMBL/GenBank/DDBJ whole genome shotgun (WGS) entry which is preliminary data.</text>
</comment>
<evidence type="ECO:0000256" key="4">
    <source>
        <dbReference type="ARBA" id="ARBA00023132"/>
    </source>
</evidence>
<dbReference type="InterPro" id="IPR000156">
    <property type="entry name" value="Ran_bind_dom"/>
</dbReference>
<evidence type="ECO:0000256" key="3">
    <source>
        <dbReference type="ARBA" id="ARBA00023010"/>
    </source>
</evidence>
<organism evidence="7 8">
    <name type="scientific">Populus deltoides</name>
    <name type="common">Eastern poplar</name>
    <name type="synonym">Eastern cottonwood</name>
    <dbReference type="NCBI Taxonomy" id="3696"/>
    <lineage>
        <taxon>Eukaryota</taxon>
        <taxon>Viridiplantae</taxon>
        <taxon>Streptophyta</taxon>
        <taxon>Embryophyta</taxon>
        <taxon>Tracheophyta</taxon>
        <taxon>Spermatophyta</taxon>
        <taxon>Magnoliopsida</taxon>
        <taxon>eudicotyledons</taxon>
        <taxon>Gunneridae</taxon>
        <taxon>Pentapetalae</taxon>
        <taxon>rosids</taxon>
        <taxon>fabids</taxon>
        <taxon>Malpighiales</taxon>
        <taxon>Salicaceae</taxon>
        <taxon>Saliceae</taxon>
        <taxon>Populus</taxon>
    </lineage>
</organism>
<dbReference type="GO" id="GO:0051028">
    <property type="term" value="P:mRNA transport"/>
    <property type="evidence" value="ECO:0007669"/>
    <property type="project" value="UniProtKB-KW"/>
</dbReference>
<proteinExistence type="predicted"/>
<feature type="compositionally biased region" description="Basic and acidic residues" evidence="5">
    <location>
        <begin position="171"/>
        <end position="181"/>
    </location>
</feature>
<accession>A0A8T2YLS7</accession>
<dbReference type="SMART" id="SM00160">
    <property type="entry name" value="RanBD"/>
    <property type="match status" value="1"/>
</dbReference>
<dbReference type="InterPro" id="IPR011993">
    <property type="entry name" value="PH-like_dom_sf"/>
</dbReference>
<keyword evidence="3" id="KW-0811">Translocation</keyword>
<dbReference type="GO" id="GO:0015031">
    <property type="term" value="P:protein transport"/>
    <property type="evidence" value="ECO:0007669"/>
    <property type="project" value="UniProtKB-KW"/>
</dbReference>
<feature type="compositionally biased region" description="Polar residues" evidence="5">
    <location>
        <begin position="1"/>
        <end position="10"/>
    </location>
</feature>
<dbReference type="GO" id="GO:0005737">
    <property type="term" value="C:cytoplasm"/>
    <property type="evidence" value="ECO:0007669"/>
    <property type="project" value="TreeGrafter"/>
</dbReference>
<dbReference type="Proteomes" id="UP000807159">
    <property type="component" value="Chromosome 6"/>
</dbReference>
<evidence type="ECO:0000256" key="2">
    <source>
        <dbReference type="ARBA" id="ARBA00022816"/>
    </source>
</evidence>
<keyword evidence="4" id="KW-0906">Nuclear pore complex</keyword>
<feature type="region of interest" description="Disordered" evidence="5">
    <location>
        <begin position="148"/>
        <end position="205"/>
    </location>
</feature>
<dbReference type="EMBL" id="JACEGQ020000006">
    <property type="protein sequence ID" value="KAH8505952.1"/>
    <property type="molecule type" value="Genomic_DNA"/>
</dbReference>
<evidence type="ECO:0000256" key="5">
    <source>
        <dbReference type="SAM" id="MobiDB-lite"/>
    </source>
</evidence>
<dbReference type="AlphaFoldDB" id="A0A8T2YLS7"/>